<feature type="non-terminal residue" evidence="1">
    <location>
        <position position="1"/>
    </location>
</feature>
<organism evidence="1 2">
    <name type="scientific">Streblomastix strix</name>
    <dbReference type="NCBI Taxonomy" id="222440"/>
    <lineage>
        <taxon>Eukaryota</taxon>
        <taxon>Metamonada</taxon>
        <taxon>Preaxostyla</taxon>
        <taxon>Oxymonadida</taxon>
        <taxon>Streblomastigidae</taxon>
        <taxon>Streblomastix</taxon>
    </lineage>
</organism>
<comment type="caution">
    <text evidence="1">The sequence shown here is derived from an EMBL/GenBank/DDBJ whole genome shotgun (WGS) entry which is preliminary data.</text>
</comment>
<proteinExistence type="predicted"/>
<dbReference type="Proteomes" id="UP000324800">
    <property type="component" value="Unassembled WGS sequence"/>
</dbReference>
<gene>
    <name evidence="1" type="ORF">EZS28_055981</name>
</gene>
<protein>
    <submittedName>
        <fullName evidence="1">Uncharacterized protein</fullName>
    </submittedName>
</protein>
<dbReference type="AlphaFoldDB" id="A0A5J4PU65"/>
<evidence type="ECO:0000313" key="2">
    <source>
        <dbReference type="Proteomes" id="UP000324800"/>
    </source>
</evidence>
<dbReference type="EMBL" id="SNRW01048936">
    <property type="protein sequence ID" value="KAA6312124.1"/>
    <property type="molecule type" value="Genomic_DNA"/>
</dbReference>
<sequence>NQVQEPRYLNRLLLDSSETALTRRIVQEQQPLWNKESAQKTDQSVPTPIDLTKLSINMNQQQFSAHGDFQAQRNYTLRYLGLRSNIEYHKVFGEDLLNVSAFIQKHARHEYLTVND</sequence>
<accession>A0A5J4PU65</accession>
<evidence type="ECO:0000313" key="1">
    <source>
        <dbReference type="EMBL" id="KAA6312124.1"/>
    </source>
</evidence>
<name>A0A5J4PU65_9EUKA</name>
<reference evidence="1 2" key="1">
    <citation type="submission" date="2019-03" db="EMBL/GenBank/DDBJ databases">
        <title>Single cell metagenomics reveals metabolic interactions within the superorganism composed of flagellate Streblomastix strix and complex community of Bacteroidetes bacteria on its surface.</title>
        <authorList>
            <person name="Treitli S.C."/>
            <person name="Kolisko M."/>
            <person name="Husnik F."/>
            <person name="Keeling P."/>
            <person name="Hampl V."/>
        </authorList>
    </citation>
    <scope>NUCLEOTIDE SEQUENCE [LARGE SCALE GENOMIC DNA]</scope>
    <source>
        <strain evidence="1">ST1C</strain>
    </source>
</reference>